<protein>
    <recommendedName>
        <fullName evidence="3">BHLH domain-containing protein</fullName>
    </recommendedName>
</protein>
<feature type="region of interest" description="Disordered" evidence="1">
    <location>
        <begin position="69"/>
        <end position="127"/>
    </location>
</feature>
<feature type="compositionally biased region" description="Basic residues" evidence="1">
    <location>
        <begin position="91"/>
        <end position="100"/>
    </location>
</feature>
<dbReference type="ExpressionAtlas" id="B6TK64">
    <property type="expression patterns" value="baseline"/>
</dbReference>
<evidence type="ECO:0000256" key="1">
    <source>
        <dbReference type="SAM" id="MobiDB-lite"/>
    </source>
</evidence>
<dbReference type="EMBL" id="EU965379">
    <property type="protein sequence ID" value="ACG37497.1"/>
    <property type="molecule type" value="mRNA"/>
</dbReference>
<name>B6TK64_MAIZE</name>
<evidence type="ECO:0000313" key="2">
    <source>
        <dbReference type="EMBL" id="ACG37497.1"/>
    </source>
</evidence>
<feature type="region of interest" description="Disordered" evidence="1">
    <location>
        <begin position="1"/>
        <end position="35"/>
    </location>
</feature>
<sequence length="127" mass="13243">MAGGGGGRLPLDLSLATAGPSAGERRPRARPNRRTLSSLYAELGAMLPNLPIDRPASKEEIVDAAAARVEGPGGHGGRAGDVPLGAQPPPRGRRRRRRRCCPAARGVRGRRRGSASARGCRRGAPAR</sequence>
<accession>B6TK64</accession>
<dbReference type="AlphaFoldDB" id="B6TK64"/>
<organism evidence="2">
    <name type="scientific">Zea mays</name>
    <name type="common">Maize</name>
    <dbReference type="NCBI Taxonomy" id="4577"/>
    <lineage>
        <taxon>Eukaryota</taxon>
        <taxon>Viridiplantae</taxon>
        <taxon>Streptophyta</taxon>
        <taxon>Embryophyta</taxon>
        <taxon>Tracheophyta</taxon>
        <taxon>Spermatophyta</taxon>
        <taxon>Magnoliopsida</taxon>
        <taxon>Liliopsida</taxon>
        <taxon>Poales</taxon>
        <taxon>Poaceae</taxon>
        <taxon>PACMAD clade</taxon>
        <taxon>Panicoideae</taxon>
        <taxon>Andropogonodae</taxon>
        <taxon>Andropogoneae</taxon>
        <taxon>Tripsacinae</taxon>
        <taxon>Zea</taxon>
    </lineage>
</organism>
<proteinExistence type="evidence at transcript level"/>
<feature type="compositionally biased region" description="Low complexity" evidence="1">
    <location>
        <begin position="114"/>
        <end position="127"/>
    </location>
</feature>
<evidence type="ECO:0008006" key="3">
    <source>
        <dbReference type="Google" id="ProtNLM"/>
    </source>
</evidence>
<reference evidence="2" key="1">
    <citation type="journal article" date="2009" name="Plant Mol. Biol.">
        <title>Insights into corn genes derived from large-scale cDNA sequencing.</title>
        <authorList>
            <person name="Alexandrov N.N."/>
            <person name="Brover V.V."/>
            <person name="Freidin S."/>
            <person name="Troukhan M.E."/>
            <person name="Tatarinova T.V."/>
            <person name="Zhang H."/>
            <person name="Swaller T.J."/>
            <person name="Lu Y.P."/>
            <person name="Bouck J."/>
            <person name="Flavell R.B."/>
            <person name="Feldmann K.A."/>
        </authorList>
    </citation>
    <scope>NUCLEOTIDE SEQUENCE</scope>
</reference>